<name>L1JCF7_GUITC</name>
<dbReference type="EnsemblProtists" id="EKX46002">
    <property type="protein sequence ID" value="EKX46002"/>
    <property type="gene ID" value="GUITHDRAFT_138491"/>
</dbReference>
<dbReference type="HOGENOM" id="CLU_445137_0_0_1"/>
<sequence>MKPSILSICAAGFLLSALLVVNVIRTFSSSSASIQKPLRRTLLMQNADEGASSIKPWVDSDSEQASFITGSPATQPALLVDPKNRISHPLTGANAEAAESTSEEPYGSSVGDESDSMIDLGDSLEKRHEKQPDFYPAKGVRLFLQIQKKVSRYQRALTKQKLHRIRNIVLKYKNRGLPQSLVASSGPSSAAGSSGTGPRGAWSGQTYAAAPDAPTDDFSATPWQFPGQPNLPSNLKRSLGQVPDLVSDHLHNAEFEEMLDTCKQDASCAALMSKGFWWLFGKPWRRCTLTSTWACNPYHCDSNQPGTTQCRYLQDNPIQALVDLDVRCWDTGRSMWQFSMTRDGCQDYLPWKGGTGAHEYLRIGYQCHGCGGHHCPCGPPCVNEPNLTPRGCTYHWTSCAPGSGPGKNRMSKNWGGSGDLGQNDWLAHHVVQCPPNTYLSEWRVSRERCPSGFLRIRYRCCENYWGPCRTLSTSGSTSSWADGLENHNVQCDPRTESLNHFQWTGSNFVYTCCCDNICCMPAFEGGRAKKQGSQIPYWPYGLINPIHPQEPQRPDDGAWTRDVTKHPRPPPDDPNWMRGHLDPTDHHEYSIWKSNPIAQLEAISSHLDGKHDQT</sequence>
<dbReference type="Proteomes" id="UP000011087">
    <property type="component" value="Unassembled WGS sequence"/>
</dbReference>
<feature type="compositionally biased region" description="Low complexity" evidence="1">
    <location>
        <begin position="183"/>
        <end position="193"/>
    </location>
</feature>
<feature type="compositionally biased region" description="Low complexity" evidence="1">
    <location>
        <begin position="93"/>
        <end position="104"/>
    </location>
</feature>
<feature type="compositionally biased region" description="Basic and acidic residues" evidence="1">
    <location>
        <begin position="550"/>
        <end position="571"/>
    </location>
</feature>
<feature type="region of interest" description="Disordered" evidence="1">
    <location>
        <begin position="548"/>
        <end position="579"/>
    </location>
</feature>
<feature type="region of interest" description="Disordered" evidence="1">
    <location>
        <begin position="92"/>
        <end position="116"/>
    </location>
</feature>
<organism evidence="2">
    <name type="scientific">Guillardia theta (strain CCMP2712)</name>
    <name type="common">Cryptophyte</name>
    <dbReference type="NCBI Taxonomy" id="905079"/>
    <lineage>
        <taxon>Eukaryota</taxon>
        <taxon>Cryptophyceae</taxon>
        <taxon>Pyrenomonadales</taxon>
        <taxon>Geminigeraceae</taxon>
        <taxon>Guillardia</taxon>
    </lineage>
</organism>
<protein>
    <submittedName>
        <fullName evidence="2 3">Uncharacterized protein</fullName>
    </submittedName>
</protein>
<accession>L1JCF7</accession>
<gene>
    <name evidence="2" type="ORF">GUITHDRAFT_138491</name>
</gene>
<dbReference type="RefSeq" id="XP_005832982.1">
    <property type="nucleotide sequence ID" value="XM_005832925.1"/>
</dbReference>
<dbReference type="KEGG" id="gtt:GUITHDRAFT_138491"/>
<evidence type="ECO:0000256" key="1">
    <source>
        <dbReference type="SAM" id="MobiDB-lite"/>
    </source>
</evidence>
<reference evidence="3" key="3">
    <citation type="submission" date="2016-03" db="UniProtKB">
        <authorList>
            <consortium name="EnsemblProtists"/>
        </authorList>
    </citation>
    <scope>IDENTIFICATION</scope>
</reference>
<dbReference type="GeneID" id="17302797"/>
<evidence type="ECO:0000313" key="4">
    <source>
        <dbReference type="Proteomes" id="UP000011087"/>
    </source>
</evidence>
<reference evidence="4" key="2">
    <citation type="submission" date="2012-11" db="EMBL/GenBank/DDBJ databases">
        <authorList>
            <person name="Kuo A."/>
            <person name="Curtis B.A."/>
            <person name="Tanifuji G."/>
            <person name="Burki F."/>
            <person name="Gruber A."/>
            <person name="Irimia M."/>
            <person name="Maruyama S."/>
            <person name="Arias M.C."/>
            <person name="Ball S.G."/>
            <person name="Gile G.H."/>
            <person name="Hirakawa Y."/>
            <person name="Hopkins J.F."/>
            <person name="Rensing S.A."/>
            <person name="Schmutz J."/>
            <person name="Symeonidi A."/>
            <person name="Elias M."/>
            <person name="Eveleigh R.J."/>
            <person name="Herman E.K."/>
            <person name="Klute M.J."/>
            <person name="Nakayama T."/>
            <person name="Obornik M."/>
            <person name="Reyes-Prieto A."/>
            <person name="Armbrust E.V."/>
            <person name="Aves S.J."/>
            <person name="Beiko R.G."/>
            <person name="Coutinho P."/>
            <person name="Dacks J.B."/>
            <person name="Durnford D.G."/>
            <person name="Fast N.M."/>
            <person name="Green B.R."/>
            <person name="Grisdale C."/>
            <person name="Hempe F."/>
            <person name="Henrissat B."/>
            <person name="Hoppner M.P."/>
            <person name="Ishida K.-I."/>
            <person name="Kim E."/>
            <person name="Koreny L."/>
            <person name="Kroth P.G."/>
            <person name="Liu Y."/>
            <person name="Malik S.-B."/>
            <person name="Maier U.G."/>
            <person name="McRose D."/>
            <person name="Mock T."/>
            <person name="Neilson J.A."/>
            <person name="Onodera N.T."/>
            <person name="Poole A.M."/>
            <person name="Pritham E.J."/>
            <person name="Richards T.A."/>
            <person name="Rocap G."/>
            <person name="Roy S.W."/>
            <person name="Sarai C."/>
            <person name="Schaack S."/>
            <person name="Shirato S."/>
            <person name="Slamovits C.H."/>
            <person name="Spencer D.F."/>
            <person name="Suzuki S."/>
            <person name="Worden A.Z."/>
            <person name="Zauner S."/>
            <person name="Barry K."/>
            <person name="Bell C."/>
            <person name="Bharti A.K."/>
            <person name="Crow J.A."/>
            <person name="Grimwood J."/>
            <person name="Kramer R."/>
            <person name="Lindquist E."/>
            <person name="Lucas S."/>
            <person name="Salamov A."/>
            <person name="McFadden G.I."/>
            <person name="Lane C.E."/>
            <person name="Keeling P.J."/>
            <person name="Gray M.W."/>
            <person name="Grigoriev I.V."/>
            <person name="Archibald J.M."/>
        </authorList>
    </citation>
    <scope>NUCLEOTIDE SEQUENCE</scope>
    <source>
        <strain evidence="4">CCMP2712</strain>
    </source>
</reference>
<feature type="compositionally biased region" description="Low complexity" evidence="1">
    <location>
        <begin position="206"/>
        <end position="222"/>
    </location>
</feature>
<dbReference type="PaxDb" id="55529-EKX46002"/>
<dbReference type="EMBL" id="JH992996">
    <property type="protein sequence ID" value="EKX46002.1"/>
    <property type="molecule type" value="Genomic_DNA"/>
</dbReference>
<dbReference type="AlphaFoldDB" id="L1JCF7"/>
<proteinExistence type="predicted"/>
<reference evidence="2 4" key="1">
    <citation type="journal article" date="2012" name="Nature">
        <title>Algal genomes reveal evolutionary mosaicism and the fate of nucleomorphs.</title>
        <authorList>
            <consortium name="DOE Joint Genome Institute"/>
            <person name="Curtis B.A."/>
            <person name="Tanifuji G."/>
            <person name="Burki F."/>
            <person name="Gruber A."/>
            <person name="Irimia M."/>
            <person name="Maruyama S."/>
            <person name="Arias M.C."/>
            <person name="Ball S.G."/>
            <person name="Gile G.H."/>
            <person name="Hirakawa Y."/>
            <person name="Hopkins J.F."/>
            <person name="Kuo A."/>
            <person name="Rensing S.A."/>
            <person name="Schmutz J."/>
            <person name="Symeonidi A."/>
            <person name="Elias M."/>
            <person name="Eveleigh R.J."/>
            <person name="Herman E.K."/>
            <person name="Klute M.J."/>
            <person name="Nakayama T."/>
            <person name="Obornik M."/>
            <person name="Reyes-Prieto A."/>
            <person name="Armbrust E.V."/>
            <person name="Aves S.J."/>
            <person name="Beiko R.G."/>
            <person name="Coutinho P."/>
            <person name="Dacks J.B."/>
            <person name="Durnford D.G."/>
            <person name="Fast N.M."/>
            <person name="Green B.R."/>
            <person name="Grisdale C.J."/>
            <person name="Hempel F."/>
            <person name="Henrissat B."/>
            <person name="Hoppner M.P."/>
            <person name="Ishida K."/>
            <person name="Kim E."/>
            <person name="Koreny L."/>
            <person name="Kroth P.G."/>
            <person name="Liu Y."/>
            <person name="Malik S.B."/>
            <person name="Maier U.G."/>
            <person name="McRose D."/>
            <person name="Mock T."/>
            <person name="Neilson J.A."/>
            <person name="Onodera N.T."/>
            <person name="Poole A.M."/>
            <person name="Pritham E.J."/>
            <person name="Richards T.A."/>
            <person name="Rocap G."/>
            <person name="Roy S.W."/>
            <person name="Sarai C."/>
            <person name="Schaack S."/>
            <person name="Shirato S."/>
            <person name="Slamovits C.H."/>
            <person name="Spencer D.F."/>
            <person name="Suzuki S."/>
            <person name="Worden A.Z."/>
            <person name="Zauner S."/>
            <person name="Barry K."/>
            <person name="Bell C."/>
            <person name="Bharti A.K."/>
            <person name="Crow J.A."/>
            <person name="Grimwood J."/>
            <person name="Kramer R."/>
            <person name="Lindquist E."/>
            <person name="Lucas S."/>
            <person name="Salamov A."/>
            <person name="McFadden G.I."/>
            <person name="Lane C.E."/>
            <person name="Keeling P.J."/>
            <person name="Gray M.W."/>
            <person name="Grigoriev I.V."/>
            <person name="Archibald J.M."/>
        </authorList>
    </citation>
    <scope>NUCLEOTIDE SEQUENCE</scope>
    <source>
        <strain evidence="2 4">CCMP2712</strain>
    </source>
</reference>
<evidence type="ECO:0000313" key="3">
    <source>
        <dbReference type="EnsemblProtists" id="EKX46002"/>
    </source>
</evidence>
<evidence type="ECO:0000313" key="2">
    <source>
        <dbReference type="EMBL" id="EKX46002.1"/>
    </source>
</evidence>
<feature type="region of interest" description="Disordered" evidence="1">
    <location>
        <begin position="181"/>
        <end position="238"/>
    </location>
</feature>
<keyword evidence="4" id="KW-1185">Reference proteome</keyword>